<evidence type="ECO:0000259" key="1">
    <source>
        <dbReference type="Pfam" id="PF13349"/>
    </source>
</evidence>
<dbReference type="Proteomes" id="UP000054526">
    <property type="component" value="Unassembled WGS sequence"/>
</dbReference>
<feature type="domain" description="DUF4097" evidence="1">
    <location>
        <begin position="38"/>
        <end position="234"/>
    </location>
</feature>
<protein>
    <recommendedName>
        <fullName evidence="1">DUF4097 domain-containing protein</fullName>
    </recommendedName>
</protein>
<accession>A0ABR5A6D3</accession>
<evidence type="ECO:0000313" key="3">
    <source>
        <dbReference type="Proteomes" id="UP000054526"/>
    </source>
</evidence>
<dbReference type="InterPro" id="IPR025164">
    <property type="entry name" value="Toastrack_DUF4097"/>
</dbReference>
<comment type="caution">
    <text evidence="2">The sequence shown here is derived from an EMBL/GenBank/DDBJ whole genome shotgun (WGS) entry which is preliminary data.</text>
</comment>
<dbReference type="Pfam" id="PF13349">
    <property type="entry name" value="DUF4097"/>
    <property type="match status" value="1"/>
</dbReference>
<gene>
    <name evidence="2" type="ORF">SD71_06230</name>
</gene>
<keyword evidence="3" id="KW-1185">Reference proteome</keyword>
<organism evidence="2 3">
    <name type="scientific">Cohnella kolymensis</name>
    <dbReference type="NCBI Taxonomy" id="1590652"/>
    <lineage>
        <taxon>Bacteria</taxon>
        <taxon>Bacillati</taxon>
        <taxon>Bacillota</taxon>
        <taxon>Bacilli</taxon>
        <taxon>Bacillales</taxon>
        <taxon>Paenibacillaceae</taxon>
        <taxon>Cohnella</taxon>
    </lineage>
</organism>
<evidence type="ECO:0000313" key="2">
    <source>
        <dbReference type="EMBL" id="KIL36614.1"/>
    </source>
</evidence>
<reference evidence="2 3" key="1">
    <citation type="submission" date="2014-12" db="EMBL/GenBank/DDBJ databases">
        <title>Draft genome sequence of Cohnella kolymensis strain B-2846.</title>
        <authorList>
            <person name="Karlyshev A.V."/>
            <person name="Kudryashova E.B."/>
        </authorList>
    </citation>
    <scope>NUCLEOTIDE SEQUENCE [LARGE SCALE GENOMIC DNA]</scope>
    <source>
        <strain evidence="2 3">VKM B-2846</strain>
    </source>
</reference>
<dbReference type="EMBL" id="JXAL01000006">
    <property type="protein sequence ID" value="KIL36614.1"/>
    <property type="molecule type" value="Genomic_DNA"/>
</dbReference>
<proteinExistence type="predicted"/>
<dbReference type="PANTHER" id="PTHR34094">
    <property type="match status" value="1"/>
</dbReference>
<sequence>MVSDYNMDVSFVKSGNGTNSVLLQGKGTPKMIEDTTKTEISEQSLQLALTREGRGFNLFNFNLSDSTQHLTISVTDDAVWEKLNLELDSGNVRVNDAAVTKLLDAKITVDSGNISIKNFKSEQLNFQVDSGNVTAEDVQANLTGATDSGNIQIRNFAGDSKLSVDSGNIKLYKQDIGETDLSADSGNVYVQMPSSFAGFYDLQADSGSVRAPDSKRETNDYVKVRTDSGNITVEQK</sequence>
<dbReference type="PANTHER" id="PTHR34094:SF1">
    <property type="entry name" value="PROTEIN FAM185A"/>
    <property type="match status" value="1"/>
</dbReference>
<name>A0ABR5A6D3_9BACL</name>